<name>A0A1F7X1Y0_9BACT</name>
<evidence type="ECO:0000313" key="2">
    <source>
        <dbReference type="EMBL" id="OGM08315.1"/>
    </source>
</evidence>
<evidence type="ECO:0000313" key="3">
    <source>
        <dbReference type="Proteomes" id="UP000176939"/>
    </source>
</evidence>
<feature type="region of interest" description="Disordered" evidence="1">
    <location>
        <begin position="66"/>
        <end position="91"/>
    </location>
</feature>
<sequence length="91" mass="10333">MIPEHKSLTTQELLISLYSEREHIGEKMKDYPLEADQSGFAKLHFRVIELEGQIKEILDSIKPISTSGGIGQDTLRGIQDPDGRKITRKKK</sequence>
<gene>
    <name evidence="2" type="ORF">A2Z67_01440</name>
</gene>
<evidence type="ECO:0000256" key="1">
    <source>
        <dbReference type="SAM" id="MobiDB-lite"/>
    </source>
</evidence>
<dbReference type="AlphaFoldDB" id="A0A1F7X1Y0"/>
<protein>
    <submittedName>
        <fullName evidence="2">Uncharacterized protein</fullName>
    </submittedName>
</protein>
<dbReference type="EMBL" id="MGFQ01000051">
    <property type="protein sequence ID" value="OGM08315.1"/>
    <property type="molecule type" value="Genomic_DNA"/>
</dbReference>
<comment type="caution">
    <text evidence="2">The sequence shown here is derived from an EMBL/GenBank/DDBJ whole genome shotgun (WGS) entry which is preliminary data.</text>
</comment>
<dbReference type="Proteomes" id="UP000176939">
    <property type="component" value="Unassembled WGS sequence"/>
</dbReference>
<organism evidence="2 3">
    <name type="scientific">Candidatus Woesebacteria bacterium RBG_13_36_22</name>
    <dbReference type="NCBI Taxonomy" id="1802478"/>
    <lineage>
        <taxon>Bacteria</taxon>
        <taxon>Candidatus Woeseibacteriota</taxon>
    </lineage>
</organism>
<proteinExistence type="predicted"/>
<reference evidence="2 3" key="1">
    <citation type="journal article" date="2016" name="Nat. Commun.">
        <title>Thousands of microbial genomes shed light on interconnected biogeochemical processes in an aquifer system.</title>
        <authorList>
            <person name="Anantharaman K."/>
            <person name="Brown C.T."/>
            <person name="Hug L.A."/>
            <person name="Sharon I."/>
            <person name="Castelle C.J."/>
            <person name="Probst A.J."/>
            <person name="Thomas B.C."/>
            <person name="Singh A."/>
            <person name="Wilkins M.J."/>
            <person name="Karaoz U."/>
            <person name="Brodie E.L."/>
            <person name="Williams K.H."/>
            <person name="Hubbard S.S."/>
            <person name="Banfield J.F."/>
        </authorList>
    </citation>
    <scope>NUCLEOTIDE SEQUENCE [LARGE SCALE GENOMIC DNA]</scope>
</reference>
<accession>A0A1F7X1Y0</accession>